<evidence type="ECO:0000313" key="1">
    <source>
        <dbReference type="EMBL" id="SVC29692.1"/>
    </source>
</evidence>
<name>A0A382L313_9ZZZZ</name>
<protein>
    <submittedName>
        <fullName evidence="1">Uncharacterized protein</fullName>
    </submittedName>
</protein>
<accession>A0A382L313</accession>
<sequence length="184" mass="21903">MHQNTTPMSLGMVSYDGLHEFYIEFTDYDLEQIDDWLVENVLDKFILSEMNNNTFKKTNNSFFFKGEKEWVVNHRFGLKNWFKSFNEKIIPASAGNGLDLVLLNSIMKIKYIEDRPDYFDGWGIDVISIYRWEGFLPDGENFKELFLQKKISTKHNALTDAHVVREMYLKMESQRKRRTFSRKS</sequence>
<proteinExistence type="predicted"/>
<organism evidence="1">
    <name type="scientific">marine metagenome</name>
    <dbReference type="NCBI Taxonomy" id="408172"/>
    <lineage>
        <taxon>unclassified sequences</taxon>
        <taxon>metagenomes</taxon>
        <taxon>ecological metagenomes</taxon>
    </lineage>
</organism>
<dbReference type="EMBL" id="UINC01083719">
    <property type="protein sequence ID" value="SVC29692.1"/>
    <property type="molecule type" value="Genomic_DNA"/>
</dbReference>
<dbReference type="InterPro" id="IPR036397">
    <property type="entry name" value="RNaseH_sf"/>
</dbReference>
<dbReference type="Gene3D" id="3.30.420.10">
    <property type="entry name" value="Ribonuclease H-like superfamily/Ribonuclease H"/>
    <property type="match status" value="1"/>
</dbReference>
<dbReference type="GO" id="GO:0003676">
    <property type="term" value="F:nucleic acid binding"/>
    <property type="evidence" value="ECO:0007669"/>
    <property type="project" value="InterPro"/>
</dbReference>
<reference evidence="1" key="1">
    <citation type="submission" date="2018-05" db="EMBL/GenBank/DDBJ databases">
        <authorList>
            <person name="Lanie J.A."/>
            <person name="Ng W.-L."/>
            <person name="Kazmierczak K.M."/>
            <person name="Andrzejewski T.M."/>
            <person name="Davidsen T.M."/>
            <person name="Wayne K.J."/>
            <person name="Tettelin H."/>
            <person name="Glass J.I."/>
            <person name="Rusch D."/>
            <person name="Podicherti R."/>
            <person name="Tsui H.-C.T."/>
            <person name="Winkler M.E."/>
        </authorList>
    </citation>
    <scope>NUCLEOTIDE SEQUENCE</scope>
</reference>
<dbReference type="AlphaFoldDB" id="A0A382L313"/>
<gene>
    <name evidence="1" type="ORF">METZ01_LOCUS282546</name>
</gene>